<dbReference type="InterPro" id="IPR003960">
    <property type="entry name" value="ATPase_AAA_CS"/>
</dbReference>
<feature type="region of interest" description="Disordered" evidence="8">
    <location>
        <begin position="472"/>
        <end position="569"/>
    </location>
</feature>
<dbReference type="GO" id="GO:0008270">
    <property type="term" value="F:zinc ion binding"/>
    <property type="evidence" value="ECO:0007669"/>
    <property type="project" value="UniProtKB-KW"/>
</dbReference>
<keyword evidence="4" id="KW-0863">Zinc-finger</keyword>
<dbReference type="EMBL" id="CAUYUE010000002">
    <property type="protein sequence ID" value="CAK0741288.1"/>
    <property type="molecule type" value="Genomic_DNA"/>
</dbReference>
<feature type="region of interest" description="Disordered" evidence="8">
    <location>
        <begin position="179"/>
        <end position="206"/>
    </location>
</feature>
<dbReference type="InterPro" id="IPR027417">
    <property type="entry name" value="P-loop_NTPase"/>
</dbReference>
<dbReference type="GO" id="GO:0045815">
    <property type="term" value="P:transcription initiation-coupled chromatin remodeling"/>
    <property type="evidence" value="ECO:0007669"/>
    <property type="project" value="TreeGrafter"/>
</dbReference>
<dbReference type="Pfam" id="PF00004">
    <property type="entry name" value="AAA"/>
    <property type="match status" value="1"/>
</dbReference>
<keyword evidence="3" id="KW-0547">Nucleotide-binding</keyword>
<feature type="region of interest" description="Disordered" evidence="8">
    <location>
        <begin position="901"/>
        <end position="922"/>
    </location>
</feature>
<dbReference type="Gene3D" id="3.30.40.10">
    <property type="entry name" value="Zinc/RING finger domain, C3HC4 (zinc finger)"/>
    <property type="match status" value="1"/>
</dbReference>
<dbReference type="PANTHER" id="PTHR23069:SF7">
    <property type="entry name" value="P-LOOP CONTAINING NUCLEOSIDE TRIPHOSPHATE HYDROLASES SUPERFAMILY PROTEIN"/>
    <property type="match status" value="1"/>
</dbReference>
<gene>
    <name evidence="10" type="ORF">CVIRNUC_001313</name>
</gene>
<dbReference type="SUPFAM" id="SSF52540">
    <property type="entry name" value="P-loop containing nucleoside triphosphate hydrolases"/>
    <property type="match status" value="1"/>
</dbReference>
<keyword evidence="7" id="KW-0103">Bromodomain</keyword>
<evidence type="ECO:0000256" key="3">
    <source>
        <dbReference type="ARBA" id="ARBA00022741"/>
    </source>
</evidence>
<sequence>MNACAFCGHDAAFSGGCLGPLLGPVATDQQTGSEYYVHRLCAVWSPEVYQTMEGTLRCVTAALRRGRTIKCAYCRERGATIGCRVEKCTHSFHLHCARGAGCTFYPSKHIIACITHAPAFKHETEKDRAYPQSPYNPVRRRKKRLQQRTQGARRSHTEALPQSEVMAAREVYKRACTDARMRQAESSDDEEHFRKKEQRRTERDTAKLRPLILSKEGCSDGRQLPDWSSLGGLQPVIRQLKEMVILPLLYPDLYQQMGISAPRGILFYGEPGTGKTLTARALAGSIARRSPRPVAFFSRKGADCLGKFSGEAERTLRLLFEEAAARAPSIVFLDELDGLVPARSAGSDPSAQIYASVVSTLLALMDGVSDRGDVIVVGATNRPEAIDQALRRPGRFDREVYFGLPSLEERSAILGVHTCQWTPGPSPHLLRAIAAATEGYAGADLRALCAGAVMAAVRRSAPQILLDPRMEQGIPLGPHLQPQASDDDAAKAWQQQQQGANLGQSIFLSSPSEPEGSHRSANGGEKQGCSLAQGTSGGMALEVGSAQTDAAEEQDGTLQHSQHAAVSIPEGSRAVNRAAPHPDLPDGSAASLAPLQSKHAETPASAQPEPQPETGNSQGPALGCTGPNAGASHMAFDGLPQEQHVPLGTAGVNAASVASLLEGLSVRACDWRKALASAPEACARRDSLAVLSADAAQPLPAALAPALLPACASALQILQRSGVPLPAPASSAADAAAAMAIPAPLSADSAAQSAEADPLLAFTAAMEASGGLAACSRAVLSSGVDDALSGTAAAVKHTQVHVRHGDAHQACRLLVAGQGEKGQEAVGGALLKLLGGCPCAVLGLPQLMAAGMEGSPAGLLSLLRAKAGRVPDGLPLVLYLPRVEAWASGAVQQDAPASELSAASDAAMGQMQRQGPAVSAPLSGLQQHSGDWRCEIVQGCSPERRQTGPAADGAHTVVTEACVMSELFMLLQQALGRVASTQPLIVLATAHVLPEDMHPDLLRFFCGKEPPHSMDHTSSAAGIFQTYSAQALRNVVLLEDKLPSPKPWFTPGKCARASAQERPVQEHARAAQEVLQTAAPAGQLACTAPDAAQLQSSKALQTKVEEALQWCGIQLLRDERLKYVLSGMTLEERYASKDPCPRLAAVAAEASNGAYKSLQDFEIAAKQCLVAGSKIGGRHPASHAISVALCDLIAMWCYSIARALKL</sequence>
<evidence type="ECO:0000313" key="10">
    <source>
        <dbReference type="EMBL" id="CAK0741288.1"/>
    </source>
</evidence>
<dbReference type="GO" id="GO:0006337">
    <property type="term" value="P:nucleosome disassembly"/>
    <property type="evidence" value="ECO:0007669"/>
    <property type="project" value="TreeGrafter"/>
</dbReference>
<name>A0AAV1HWV2_9CHLO</name>
<dbReference type="GO" id="GO:0005524">
    <property type="term" value="F:ATP binding"/>
    <property type="evidence" value="ECO:0007669"/>
    <property type="project" value="UniProtKB-KW"/>
</dbReference>
<evidence type="ECO:0000256" key="8">
    <source>
        <dbReference type="SAM" id="MobiDB-lite"/>
    </source>
</evidence>
<dbReference type="InterPro" id="IPR034732">
    <property type="entry name" value="EPHD"/>
</dbReference>
<accession>A0AAV1HWV2</accession>
<feature type="region of interest" description="Disordered" evidence="8">
    <location>
        <begin position="596"/>
        <end position="635"/>
    </location>
</feature>
<keyword evidence="5" id="KW-0862">Zinc</keyword>
<dbReference type="PANTHER" id="PTHR23069">
    <property type="entry name" value="AAA DOMAIN-CONTAINING"/>
    <property type="match status" value="1"/>
</dbReference>
<dbReference type="Pfam" id="PF13832">
    <property type="entry name" value="zf-HC5HC2H_2"/>
    <property type="match status" value="1"/>
</dbReference>
<dbReference type="PROSITE" id="PS00674">
    <property type="entry name" value="AAA"/>
    <property type="match status" value="1"/>
</dbReference>
<dbReference type="FunFam" id="3.40.50.300:FF:000061">
    <property type="entry name" value="ATPase family, AAA domain-containing 2"/>
    <property type="match status" value="1"/>
</dbReference>
<evidence type="ECO:0000256" key="7">
    <source>
        <dbReference type="ARBA" id="ARBA00023117"/>
    </source>
</evidence>
<evidence type="ECO:0000256" key="6">
    <source>
        <dbReference type="ARBA" id="ARBA00022840"/>
    </source>
</evidence>
<feature type="region of interest" description="Disordered" evidence="8">
    <location>
        <begin position="124"/>
        <end position="164"/>
    </location>
</feature>
<keyword evidence="6" id="KW-0067">ATP-binding</keyword>
<dbReference type="AlphaFoldDB" id="A0AAV1HWV2"/>
<dbReference type="InterPro" id="IPR041569">
    <property type="entry name" value="AAA_lid_3"/>
</dbReference>
<dbReference type="PROSITE" id="PS51805">
    <property type="entry name" value="EPHD"/>
    <property type="match status" value="1"/>
</dbReference>
<feature type="compositionally biased region" description="Basic residues" evidence="8">
    <location>
        <begin position="138"/>
        <end position="154"/>
    </location>
</feature>
<dbReference type="GO" id="GO:0005634">
    <property type="term" value="C:nucleus"/>
    <property type="evidence" value="ECO:0007669"/>
    <property type="project" value="TreeGrafter"/>
</dbReference>
<organism evidence="10 11">
    <name type="scientific">Coccomyxa viridis</name>
    <dbReference type="NCBI Taxonomy" id="1274662"/>
    <lineage>
        <taxon>Eukaryota</taxon>
        <taxon>Viridiplantae</taxon>
        <taxon>Chlorophyta</taxon>
        <taxon>core chlorophytes</taxon>
        <taxon>Trebouxiophyceae</taxon>
        <taxon>Trebouxiophyceae incertae sedis</taxon>
        <taxon>Coccomyxaceae</taxon>
        <taxon>Coccomyxa</taxon>
    </lineage>
</organism>
<dbReference type="SMART" id="SM00382">
    <property type="entry name" value="AAA"/>
    <property type="match status" value="1"/>
</dbReference>
<dbReference type="GO" id="GO:0003682">
    <property type="term" value="F:chromatin binding"/>
    <property type="evidence" value="ECO:0007669"/>
    <property type="project" value="TreeGrafter"/>
</dbReference>
<dbReference type="Gene3D" id="1.10.8.60">
    <property type="match status" value="1"/>
</dbReference>
<dbReference type="GO" id="GO:0006334">
    <property type="term" value="P:nucleosome assembly"/>
    <property type="evidence" value="ECO:0007669"/>
    <property type="project" value="TreeGrafter"/>
</dbReference>
<feature type="domain" description="PHD-type" evidence="9">
    <location>
        <begin position="1"/>
        <end position="123"/>
    </location>
</feature>
<keyword evidence="2" id="KW-0479">Metal-binding</keyword>
<dbReference type="InterPro" id="IPR013083">
    <property type="entry name" value="Znf_RING/FYVE/PHD"/>
</dbReference>
<proteinExistence type="inferred from homology"/>
<protein>
    <recommendedName>
        <fullName evidence="9">PHD-type domain-containing protein</fullName>
    </recommendedName>
</protein>
<evidence type="ECO:0000259" key="9">
    <source>
        <dbReference type="PROSITE" id="PS51805"/>
    </source>
</evidence>
<dbReference type="GO" id="GO:0016887">
    <property type="term" value="F:ATP hydrolysis activity"/>
    <property type="evidence" value="ECO:0007669"/>
    <property type="project" value="InterPro"/>
</dbReference>
<dbReference type="Pfam" id="PF17862">
    <property type="entry name" value="AAA_lid_3"/>
    <property type="match status" value="1"/>
</dbReference>
<dbReference type="CDD" id="cd15571">
    <property type="entry name" value="ePHD"/>
    <property type="match status" value="1"/>
</dbReference>
<evidence type="ECO:0000313" key="11">
    <source>
        <dbReference type="Proteomes" id="UP001314263"/>
    </source>
</evidence>
<evidence type="ECO:0000256" key="5">
    <source>
        <dbReference type="ARBA" id="ARBA00022833"/>
    </source>
</evidence>
<comment type="similarity">
    <text evidence="1">Belongs to the AAA ATPase family.</text>
</comment>
<feature type="compositionally biased region" description="Low complexity" evidence="8">
    <location>
        <begin position="491"/>
        <end position="500"/>
    </location>
</feature>
<evidence type="ECO:0000256" key="2">
    <source>
        <dbReference type="ARBA" id="ARBA00022723"/>
    </source>
</evidence>
<evidence type="ECO:0000256" key="4">
    <source>
        <dbReference type="ARBA" id="ARBA00022771"/>
    </source>
</evidence>
<keyword evidence="11" id="KW-1185">Reference proteome</keyword>
<dbReference type="Proteomes" id="UP001314263">
    <property type="component" value="Unassembled WGS sequence"/>
</dbReference>
<comment type="caution">
    <text evidence="10">The sequence shown here is derived from an EMBL/GenBank/DDBJ whole genome shotgun (WGS) entry which is preliminary data.</text>
</comment>
<dbReference type="GO" id="GO:0042393">
    <property type="term" value="F:histone binding"/>
    <property type="evidence" value="ECO:0007669"/>
    <property type="project" value="TreeGrafter"/>
</dbReference>
<dbReference type="InterPro" id="IPR045199">
    <property type="entry name" value="ATAD2-like"/>
</dbReference>
<reference evidence="10 11" key="1">
    <citation type="submission" date="2023-10" db="EMBL/GenBank/DDBJ databases">
        <authorList>
            <person name="Maclean D."/>
            <person name="Macfadyen A."/>
        </authorList>
    </citation>
    <scope>NUCLEOTIDE SEQUENCE [LARGE SCALE GENOMIC DNA]</scope>
</reference>
<dbReference type="Gene3D" id="3.40.50.300">
    <property type="entry name" value="P-loop containing nucleotide triphosphate hydrolases"/>
    <property type="match status" value="1"/>
</dbReference>
<feature type="compositionally biased region" description="Polar residues" evidence="8">
    <location>
        <begin position="501"/>
        <end position="512"/>
    </location>
</feature>
<dbReference type="InterPro" id="IPR003959">
    <property type="entry name" value="ATPase_AAA_core"/>
</dbReference>
<evidence type="ECO:0000256" key="1">
    <source>
        <dbReference type="ARBA" id="ARBA00006914"/>
    </source>
</evidence>
<dbReference type="InterPro" id="IPR003593">
    <property type="entry name" value="AAA+_ATPase"/>
</dbReference>